<dbReference type="InterPro" id="IPR036116">
    <property type="entry name" value="FN3_sf"/>
</dbReference>
<dbReference type="NCBIfam" id="NF040941">
    <property type="entry name" value="GGGWT_bact"/>
    <property type="match status" value="1"/>
</dbReference>
<keyword evidence="9" id="KW-1185">Reference proteome</keyword>
<dbReference type="PROSITE" id="PS50853">
    <property type="entry name" value="FN3"/>
    <property type="match status" value="1"/>
</dbReference>
<keyword evidence="3" id="KW-0245">EGF-like domain</keyword>
<dbReference type="SMART" id="SM00186">
    <property type="entry name" value="FBG"/>
    <property type="match status" value="1"/>
</dbReference>
<dbReference type="InterPro" id="IPR013783">
    <property type="entry name" value="Ig-like_fold"/>
</dbReference>
<feature type="domain" description="Fibronectin type-III" evidence="6">
    <location>
        <begin position="1"/>
        <end position="58"/>
    </location>
</feature>
<dbReference type="InterPro" id="IPR002181">
    <property type="entry name" value="Fibrinogen_a/b/g_C_dom"/>
</dbReference>
<sequence>MLPGSRGQRKEVALGPDATSYRLLDLSPSAQYTVRLQAMNGNIKSKFIQTIFTTIGLLYQFPKDCSQAILNGETESGMYTIYVNGDQSQPMEVYCDMNVDGGGWIVFLRRTDGSEDFYKNWRTYSTGFGDPKNEFFLGLENLHKITSQGQYELRVDLRDLGETAFAVYDKFEVGDSRSRYRLKVDGYSGTAGLMCRKNCTRALRMRVPTPLEWGQHVRFLWNRKNRPQKFVEAPYGREGREKILSLLDIFHGLRTRQKQQKLVLRCTIKNGVNWFHWKGHEHSLEYAEMKIRPVSFRNLEGRRKRS</sequence>
<dbReference type="CDD" id="cd00087">
    <property type="entry name" value="FReD"/>
    <property type="match status" value="1"/>
</dbReference>
<dbReference type="EMBL" id="CAUEEQ010073982">
    <property type="protein sequence ID" value="CAJ0966362.1"/>
    <property type="molecule type" value="Genomic_DNA"/>
</dbReference>
<evidence type="ECO:0000256" key="5">
    <source>
        <dbReference type="ARBA" id="ARBA00022737"/>
    </source>
</evidence>
<organism evidence="8 9">
    <name type="scientific">Ranitomeya imitator</name>
    <name type="common">mimic poison frog</name>
    <dbReference type="NCBI Taxonomy" id="111125"/>
    <lineage>
        <taxon>Eukaryota</taxon>
        <taxon>Metazoa</taxon>
        <taxon>Chordata</taxon>
        <taxon>Craniata</taxon>
        <taxon>Vertebrata</taxon>
        <taxon>Euteleostomi</taxon>
        <taxon>Amphibia</taxon>
        <taxon>Batrachia</taxon>
        <taxon>Anura</taxon>
        <taxon>Neobatrachia</taxon>
        <taxon>Hyloidea</taxon>
        <taxon>Dendrobatidae</taxon>
        <taxon>Dendrobatinae</taxon>
        <taxon>Ranitomeya</taxon>
    </lineage>
</organism>
<accession>A0ABN9MLL0</accession>
<evidence type="ECO:0000259" key="7">
    <source>
        <dbReference type="PROSITE" id="PS51406"/>
    </source>
</evidence>
<dbReference type="Proteomes" id="UP001176940">
    <property type="component" value="Unassembled WGS sequence"/>
</dbReference>
<comment type="caution">
    <text evidence="8">The sequence shown here is derived from an EMBL/GenBank/DDBJ whole genome shotgun (WGS) entry which is preliminary data.</text>
</comment>
<dbReference type="PANTHER" id="PTHR46708">
    <property type="entry name" value="TENASCIN"/>
    <property type="match status" value="1"/>
</dbReference>
<feature type="domain" description="Fibrinogen C-terminal" evidence="7">
    <location>
        <begin position="56"/>
        <end position="192"/>
    </location>
</feature>
<dbReference type="InterPro" id="IPR014716">
    <property type="entry name" value="Fibrinogen_a/b/g_C_1"/>
</dbReference>
<keyword evidence="5" id="KW-0677">Repeat</keyword>
<evidence type="ECO:0000313" key="8">
    <source>
        <dbReference type="EMBL" id="CAJ0966362.1"/>
    </source>
</evidence>
<evidence type="ECO:0008006" key="10">
    <source>
        <dbReference type="Google" id="ProtNLM"/>
    </source>
</evidence>
<comment type="subcellular location">
    <subcellularLocation>
        <location evidence="1">Secreted</location>
        <location evidence="1">Extracellular space</location>
        <location evidence="1">Extracellular matrix</location>
    </subcellularLocation>
</comment>
<dbReference type="Pfam" id="PF00147">
    <property type="entry name" value="Fibrinogen_C"/>
    <property type="match status" value="2"/>
</dbReference>
<name>A0ABN9MLL0_9NEOB</name>
<evidence type="ECO:0000256" key="1">
    <source>
        <dbReference type="ARBA" id="ARBA00004498"/>
    </source>
</evidence>
<dbReference type="Gene3D" id="3.90.215.10">
    <property type="entry name" value="Gamma Fibrinogen, chain A, domain 1"/>
    <property type="match status" value="1"/>
</dbReference>
<dbReference type="Gene3D" id="2.60.40.10">
    <property type="entry name" value="Immunoglobulins"/>
    <property type="match status" value="1"/>
</dbReference>
<protein>
    <recommendedName>
        <fullName evidence="10">Fibrinogen C-terminal domain-containing protein</fullName>
    </recommendedName>
</protein>
<dbReference type="InterPro" id="IPR036056">
    <property type="entry name" value="Fibrinogen-like_C"/>
</dbReference>
<evidence type="ECO:0000256" key="4">
    <source>
        <dbReference type="ARBA" id="ARBA00022729"/>
    </source>
</evidence>
<evidence type="ECO:0000256" key="3">
    <source>
        <dbReference type="ARBA" id="ARBA00022536"/>
    </source>
</evidence>
<gene>
    <name evidence="8" type="ORF">RIMI_LOCUS21226351</name>
</gene>
<dbReference type="PROSITE" id="PS51406">
    <property type="entry name" value="FIBRINOGEN_C_2"/>
    <property type="match status" value="1"/>
</dbReference>
<dbReference type="SUPFAM" id="SSF49265">
    <property type="entry name" value="Fibronectin type III"/>
    <property type="match status" value="1"/>
</dbReference>
<evidence type="ECO:0000313" key="9">
    <source>
        <dbReference type="Proteomes" id="UP001176940"/>
    </source>
</evidence>
<evidence type="ECO:0000256" key="2">
    <source>
        <dbReference type="ARBA" id="ARBA00022530"/>
    </source>
</evidence>
<reference evidence="8" key="1">
    <citation type="submission" date="2023-07" db="EMBL/GenBank/DDBJ databases">
        <authorList>
            <person name="Stuckert A."/>
        </authorList>
    </citation>
    <scope>NUCLEOTIDE SEQUENCE</scope>
</reference>
<dbReference type="InterPro" id="IPR003961">
    <property type="entry name" value="FN3_dom"/>
</dbReference>
<proteinExistence type="predicted"/>
<dbReference type="SUPFAM" id="SSF56496">
    <property type="entry name" value="Fibrinogen C-terminal domain-like"/>
    <property type="match status" value="1"/>
</dbReference>
<keyword evidence="2" id="KW-0272">Extracellular matrix</keyword>
<dbReference type="CDD" id="cd00063">
    <property type="entry name" value="FN3"/>
    <property type="match status" value="1"/>
</dbReference>
<keyword evidence="4" id="KW-0732">Signal</keyword>
<keyword evidence="2" id="KW-0964">Secreted</keyword>
<evidence type="ECO:0000259" key="6">
    <source>
        <dbReference type="PROSITE" id="PS50853"/>
    </source>
</evidence>
<dbReference type="PANTHER" id="PTHR46708:SF1">
    <property type="entry name" value="TENASCIN"/>
    <property type="match status" value="1"/>
</dbReference>
<dbReference type="InterPro" id="IPR050991">
    <property type="entry name" value="ECM_Regulatory_Proteins"/>
</dbReference>